<feature type="compositionally biased region" description="Low complexity" evidence="1">
    <location>
        <begin position="73"/>
        <end position="94"/>
    </location>
</feature>
<comment type="caution">
    <text evidence="2">The sequence shown here is derived from an EMBL/GenBank/DDBJ whole genome shotgun (WGS) entry which is preliminary data.</text>
</comment>
<gene>
    <name evidence="2" type="ORF">GCM10009716_39570</name>
</gene>
<protein>
    <submittedName>
        <fullName evidence="2">Uncharacterized protein</fullName>
    </submittedName>
</protein>
<sequence>MWPWVNERRNVPSVDGARTPLNRTFIAPYRSRSASSIESTPAHIAATRLIAFAAGLAPPLLSAWSTRILSAIRPGRSSRSARRTSGTRPASATRFGSSNTAETAVVA</sequence>
<organism evidence="2 3">
    <name type="scientific">Streptomyces sodiiphilus</name>
    <dbReference type="NCBI Taxonomy" id="226217"/>
    <lineage>
        <taxon>Bacteria</taxon>
        <taxon>Bacillati</taxon>
        <taxon>Actinomycetota</taxon>
        <taxon>Actinomycetes</taxon>
        <taxon>Kitasatosporales</taxon>
        <taxon>Streptomycetaceae</taxon>
        <taxon>Streptomyces</taxon>
    </lineage>
</organism>
<reference evidence="2 3" key="1">
    <citation type="journal article" date="2019" name="Int. J. Syst. Evol. Microbiol.">
        <title>The Global Catalogue of Microorganisms (GCM) 10K type strain sequencing project: providing services to taxonomists for standard genome sequencing and annotation.</title>
        <authorList>
            <consortium name="The Broad Institute Genomics Platform"/>
            <consortium name="The Broad Institute Genome Sequencing Center for Infectious Disease"/>
            <person name="Wu L."/>
            <person name="Ma J."/>
        </authorList>
    </citation>
    <scope>NUCLEOTIDE SEQUENCE [LARGE SCALE GENOMIC DNA]</scope>
    <source>
        <strain evidence="2 3">JCM 13581</strain>
    </source>
</reference>
<accession>A0ABN2PSQ8</accession>
<proteinExistence type="predicted"/>
<keyword evidence="3" id="KW-1185">Reference proteome</keyword>
<feature type="compositionally biased region" description="Polar residues" evidence="1">
    <location>
        <begin position="95"/>
        <end position="107"/>
    </location>
</feature>
<dbReference type="Proteomes" id="UP001501303">
    <property type="component" value="Unassembled WGS sequence"/>
</dbReference>
<dbReference type="EMBL" id="BAAAMJ010000048">
    <property type="protein sequence ID" value="GAA1927697.1"/>
    <property type="molecule type" value="Genomic_DNA"/>
</dbReference>
<feature type="region of interest" description="Disordered" evidence="1">
    <location>
        <begin position="73"/>
        <end position="107"/>
    </location>
</feature>
<evidence type="ECO:0000256" key="1">
    <source>
        <dbReference type="SAM" id="MobiDB-lite"/>
    </source>
</evidence>
<evidence type="ECO:0000313" key="3">
    <source>
        <dbReference type="Proteomes" id="UP001501303"/>
    </source>
</evidence>
<name>A0ABN2PSQ8_9ACTN</name>
<evidence type="ECO:0000313" key="2">
    <source>
        <dbReference type="EMBL" id="GAA1927697.1"/>
    </source>
</evidence>